<evidence type="ECO:0000313" key="1">
    <source>
        <dbReference type="EMBL" id="KAA2376344.1"/>
    </source>
</evidence>
<dbReference type="Proteomes" id="UP000322940">
    <property type="component" value="Unassembled WGS sequence"/>
</dbReference>
<dbReference type="EMBL" id="VVXH01000016">
    <property type="protein sequence ID" value="KAA2376344.1"/>
    <property type="molecule type" value="Genomic_DNA"/>
</dbReference>
<organism evidence="1 2">
    <name type="scientific">Alistipes onderdonkii</name>
    <dbReference type="NCBI Taxonomy" id="328813"/>
    <lineage>
        <taxon>Bacteria</taxon>
        <taxon>Pseudomonadati</taxon>
        <taxon>Bacteroidota</taxon>
        <taxon>Bacteroidia</taxon>
        <taxon>Bacteroidales</taxon>
        <taxon>Rikenellaceae</taxon>
        <taxon>Alistipes</taxon>
    </lineage>
</organism>
<sequence>MKTKDLSKLPEGAILLVVKNSNGTFSPLGINPDQGRIITAFIGKLSEEQPLVVAKGIELITK</sequence>
<reference evidence="1 2" key="1">
    <citation type="journal article" date="2019" name="Nat. Med.">
        <title>A library of human gut bacterial isolates paired with longitudinal multiomics data enables mechanistic microbiome research.</title>
        <authorList>
            <person name="Poyet M."/>
            <person name="Groussin M."/>
            <person name="Gibbons S.M."/>
            <person name="Avila-Pacheco J."/>
            <person name="Jiang X."/>
            <person name="Kearney S.M."/>
            <person name="Perrotta A.R."/>
            <person name="Berdy B."/>
            <person name="Zhao S."/>
            <person name="Lieberman T.D."/>
            <person name="Swanson P.K."/>
            <person name="Smith M."/>
            <person name="Roesemann S."/>
            <person name="Alexander J.E."/>
            <person name="Rich S.A."/>
            <person name="Livny J."/>
            <person name="Vlamakis H."/>
            <person name="Clish C."/>
            <person name="Bullock K."/>
            <person name="Deik A."/>
            <person name="Scott J."/>
            <person name="Pierce K.A."/>
            <person name="Xavier R.J."/>
            <person name="Alm E.J."/>
        </authorList>
    </citation>
    <scope>NUCLEOTIDE SEQUENCE [LARGE SCALE GENOMIC DNA]</scope>
    <source>
        <strain evidence="1 2">BIOML-A266</strain>
    </source>
</reference>
<gene>
    <name evidence="1" type="ORF">F2Y10_13600</name>
</gene>
<protein>
    <submittedName>
        <fullName evidence="1">Uncharacterized protein</fullName>
    </submittedName>
</protein>
<dbReference type="RefSeq" id="WP_019131462.1">
    <property type="nucleotide sequence ID" value="NZ_JADMRE010000015.1"/>
</dbReference>
<dbReference type="AlphaFoldDB" id="A0A5B3GRQ6"/>
<dbReference type="GeneID" id="92758184"/>
<comment type="caution">
    <text evidence="1">The sequence shown here is derived from an EMBL/GenBank/DDBJ whole genome shotgun (WGS) entry which is preliminary data.</text>
</comment>
<accession>A0A5B3GRQ6</accession>
<name>A0A5B3GRQ6_9BACT</name>
<proteinExistence type="predicted"/>
<evidence type="ECO:0000313" key="2">
    <source>
        <dbReference type="Proteomes" id="UP000322940"/>
    </source>
</evidence>